<dbReference type="GO" id="GO:0005524">
    <property type="term" value="F:ATP binding"/>
    <property type="evidence" value="ECO:0007669"/>
    <property type="project" value="InterPro"/>
</dbReference>
<accession>A0A8T4HBI6</accession>
<feature type="domain" description="ATPase AAA-type core" evidence="1">
    <location>
        <begin position="23"/>
        <end position="151"/>
    </location>
</feature>
<proteinExistence type="predicted"/>
<evidence type="ECO:0000313" key="3">
    <source>
        <dbReference type="Proteomes" id="UP000679691"/>
    </source>
</evidence>
<dbReference type="EMBL" id="JAGKSB010000020">
    <property type="protein sequence ID" value="MBP3944470.1"/>
    <property type="molecule type" value="Genomic_DNA"/>
</dbReference>
<reference evidence="2" key="1">
    <citation type="submission" date="2021-03" db="EMBL/GenBank/DDBJ databases">
        <authorList>
            <person name="Lu T."/>
            <person name="Wang Q."/>
            <person name="Han X."/>
        </authorList>
    </citation>
    <scope>NUCLEOTIDE SEQUENCE</scope>
    <source>
        <strain evidence="2">WQ 2009</strain>
    </source>
</reference>
<dbReference type="Pfam" id="PF00004">
    <property type="entry name" value="AAA"/>
    <property type="match status" value="1"/>
</dbReference>
<dbReference type="InterPro" id="IPR027417">
    <property type="entry name" value="P-loop_NTPase"/>
</dbReference>
<dbReference type="GO" id="GO:0016887">
    <property type="term" value="F:ATP hydrolysis activity"/>
    <property type="evidence" value="ECO:0007669"/>
    <property type="project" value="InterPro"/>
</dbReference>
<dbReference type="InterPro" id="IPR003959">
    <property type="entry name" value="ATPase_AAA_core"/>
</dbReference>
<sequence>MAAYFLNDTFMCSELGINLKKGILLAGPIGCGKTFLFELIRTILDYENQFKIKSCRSIVSEYAENGPLVIRQYTRGHIYHQKPFVFCFDDLGAEMNTNYYGTEINVLGEILLTRYDVFVREGVKTHITTNLSTHEIDVIYGNRARSRFREMFLKQKESPKRGL</sequence>
<dbReference type="Proteomes" id="UP000679691">
    <property type="component" value="Unassembled WGS sequence"/>
</dbReference>
<gene>
    <name evidence="2" type="ORF">J5U18_13060</name>
</gene>
<comment type="caution">
    <text evidence="2">The sequence shown here is derived from an EMBL/GenBank/DDBJ whole genome shotgun (WGS) entry which is preliminary data.</text>
</comment>
<dbReference type="AlphaFoldDB" id="A0A8T4HBI6"/>
<evidence type="ECO:0000259" key="1">
    <source>
        <dbReference type="Pfam" id="PF00004"/>
    </source>
</evidence>
<protein>
    <submittedName>
        <fullName evidence="2">AAA family ATPase</fullName>
    </submittedName>
</protein>
<dbReference type="Gene3D" id="3.40.50.300">
    <property type="entry name" value="P-loop containing nucleotide triphosphate hydrolases"/>
    <property type="match status" value="1"/>
</dbReference>
<dbReference type="RefSeq" id="WP_353547984.1">
    <property type="nucleotide sequence ID" value="NZ_JAGKSB010000020.1"/>
</dbReference>
<name>A0A8T4HBI6_9SPHI</name>
<evidence type="ECO:0000313" key="2">
    <source>
        <dbReference type="EMBL" id="MBP3944470.1"/>
    </source>
</evidence>
<dbReference type="SUPFAM" id="SSF52540">
    <property type="entry name" value="P-loop containing nucleoside triphosphate hydrolases"/>
    <property type="match status" value="1"/>
</dbReference>
<organism evidence="2 3">
    <name type="scientific">Rhinopithecimicrobium faecis</name>
    <dbReference type="NCBI Taxonomy" id="2820698"/>
    <lineage>
        <taxon>Bacteria</taxon>
        <taxon>Pseudomonadati</taxon>
        <taxon>Bacteroidota</taxon>
        <taxon>Sphingobacteriia</taxon>
        <taxon>Sphingobacteriales</taxon>
        <taxon>Sphingobacteriaceae</taxon>
        <taxon>Rhinopithecimicrobium</taxon>
    </lineage>
</organism>
<keyword evidence="3" id="KW-1185">Reference proteome</keyword>